<dbReference type="PANTHER" id="PTHR46725">
    <property type="entry name" value="COILED-COIL DOMAIN-CONTAINING PROTEIN 57"/>
    <property type="match status" value="1"/>
</dbReference>
<accession>A0A8S3Z2Z5</accession>
<keyword evidence="1" id="KW-0175">Coiled coil</keyword>
<feature type="coiled-coil region" evidence="1">
    <location>
        <begin position="225"/>
        <end position="331"/>
    </location>
</feature>
<comment type="caution">
    <text evidence="2">The sequence shown here is derived from an EMBL/GenBank/DDBJ whole genome shotgun (WGS) entry which is preliminary data.</text>
</comment>
<dbReference type="InterPro" id="IPR042481">
    <property type="entry name" value="CCDC57"/>
</dbReference>
<sequence length="482" mass="57832">MRMDKADSVSWKVLAEQKEKEWRGILESRIEALEKECKEKDSLLLSERAKFQELKEHFKYNLKLLEERDQELEKYDISHSELRTSLNVKIAEISELKIHLDDLKNVIKREEKIREELQANYQKRLKDKQAEVNTYKSHKDGELQEERKEYEEFRRNLQLQLLNVQNELDTQKSELTIQFENELKKREHEFRVQFDELRTKALEFELKAKLVEKELELTRESNDKTVAAAEEAETMQRKLEKLVKQKEWELADVTAVKDSQLAELQNKLASCESAMRKMQEDFQRKYTELDKLARDKESVLERARNGYLEKEQALQTVIQELQSKLEDAQIRDKGSSHELTDVKEKWDRHVAKISREHVARDLELSTALEENRRLRLELDQRKDDLQRYKNELKAAAEREEKLDKAKTQTELDWQRRCEDLERQQYDRSEDLIKKLITARNEAQALVKERERELHHKILLLKSLHRERDQMRGLLKKHRYSSG</sequence>
<dbReference type="PANTHER" id="PTHR46725:SF1">
    <property type="entry name" value="COILED-COIL DOMAIN-CONTAINING PROTEIN 57"/>
    <property type="match status" value="1"/>
</dbReference>
<name>A0A8S3Z2Z5_9EUPU</name>
<dbReference type="AlphaFoldDB" id="A0A8S3Z2Z5"/>
<dbReference type="GO" id="GO:0005876">
    <property type="term" value="C:spindle microtubule"/>
    <property type="evidence" value="ECO:0007669"/>
    <property type="project" value="TreeGrafter"/>
</dbReference>
<dbReference type="Proteomes" id="UP000678393">
    <property type="component" value="Unassembled WGS sequence"/>
</dbReference>
<organism evidence="2 3">
    <name type="scientific">Candidula unifasciata</name>
    <dbReference type="NCBI Taxonomy" id="100452"/>
    <lineage>
        <taxon>Eukaryota</taxon>
        <taxon>Metazoa</taxon>
        <taxon>Spiralia</taxon>
        <taxon>Lophotrochozoa</taxon>
        <taxon>Mollusca</taxon>
        <taxon>Gastropoda</taxon>
        <taxon>Heterobranchia</taxon>
        <taxon>Euthyneura</taxon>
        <taxon>Panpulmonata</taxon>
        <taxon>Eupulmonata</taxon>
        <taxon>Stylommatophora</taxon>
        <taxon>Helicina</taxon>
        <taxon>Helicoidea</taxon>
        <taxon>Geomitridae</taxon>
        <taxon>Candidula</taxon>
    </lineage>
</organism>
<dbReference type="EMBL" id="CAJHNH020001269">
    <property type="protein sequence ID" value="CAG5122365.1"/>
    <property type="molecule type" value="Genomic_DNA"/>
</dbReference>
<dbReference type="GO" id="GO:0007099">
    <property type="term" value="P:centriole replication"/>
    <property type="evidence" value="ECO:0007669"/>
    <property type="project" value="TreeGrafter"/>
</dbReference>
<dbReference type="GO" id="GO:0007020">
    <property type="term" value="P:microtubule nucleation"/>
    <property type="evidence" value="ECO:0007669"/>
    <property type="project" value="TreeGrafter"/>
</dbReference>
<proteinExistence type="predicted"/>
<protein>
    <submittedName>
        <fullName evidence="2">Uncharacterized protein</fullName>
    </submittedName>
</protein>
<gene>
    <name evidence="2" type="ORF">CUNI_LOCUS7923</name>
</gene>
<dbReference type="GO" id="GO:0060271">
    <property type="term" value="P:cilium assembly"/>
    <property type="evidence" value="ECO:0007669"/>
    <property type="project" value="TreeGrafter"/>
</dbReference>
<dbReference type="GO" id="GO:0005814">
    <property type="term" value="C:centriole"/>
    <property type="evidence" value="ECO:0007669"/>
    <property type="project" value="TreeGrafter"/>
</dbReference>
<dbReference type="GO" id="GO:0034451">
    <property type="term" value="C:centriolar satellite"/>
    <property type="evidence" value="ECO:0007669"/>
    <property type="project" value="TreeGrafter"/>
</dbReference>
<evidence type="ECO:0000313" key="3">
    <source>
        <dbReference type="Proteomes" id="UP000678393"/>
    </source>
</evidence>
<evidence type="ECO:0000313" key="2">
    <source>
        <dbReference type="EMBL" id="CAG5122365.1"/>
    </source>
</evidence>
<feature type="coiled-coil region" evidence="1">
    <location>
        <begin position="364"/>
        <end position="452"/>
    </location>
</feature>
<feature type="coiled-coil region" evidence="1">
    <location>
        <begin position="93"/>
        <end position="174"/>
    </location>
</feature>
<evidence type="ECO:0000256" key="1">
    <source>
        <dbReference type="SAM" id="Coils"/>
    </source>
</evidence>
<reference evidence="2" key="1">
    <citation type="submission" date="2021-04" db="EMBL/GenBank/DDBJ databases">
        <authorList>
            <consortium name="Molecular Ecology Group"/>
        </authorList>
    </citation>
    <scope>NUCLEOTIDE SEQUENCE</scope>
</reference>
<dbReference type="GO" id="GO:0045931">
    <property type="term" value="P:positive regulation of mitotic cell cycle"/>
    <property type="evidence" value="ECO:0007669"/>
    <property type="project" value="TreeGrafter"/>
</dbReference>
<dbReference type="OrthoDB" id="568502at2759"/>
<keyword evidence="3" id="KW-1185">Reference proteome</keyword>